<feature type="compositionally biased region" description="Acidic residues" evidence="1">
    <location>
        <begin position="53"/>
        <end position="67"/>
    </location>
</feature>
<dbReference type="AlphaFoldDB" id="A0AA38ZEU9"/>
<keyword evidence="3" id="KW-1185">Reference proteome</keyword>
<feature type="region of interest" description="Disordered" evidence="1">
    <location>
        <begin position="29"/>
        <end position="106"/>
    </location>
</feature>
<gene>
    <name evidence="2" type="ORF">PVL29_016179</name>
</gene>
<evidence type="ECO:0000256" key="1">
    <source>
        <dbReference type="SAM" id="MobiDB-lite"/>
    </source>
</evidence>
<evidence type="ECO:0000313" key="3">
    <source>
        <dbReference type="Proteomes" id="UP001168098"/>
    </source>
</evidence>
<dbReference type="Proteomes" id="UP001168098">
    <property type="component" value="Unassembled WGS sequence"/>
</dbReference>
<reference evidence="2 3" key="1">
    <citation type="journal article" date="2023" name="BMC Biotechnol.">
        <title>Vitis rotundifolia cv Carlos genome sequencing.</title>
        <authorList>
            <person name="Huff M."/>
            <person name="Hulse-Kemp A."/>
            <person name="Scheffler B."/>
            <person name="Youngblood R."/>
            <person name="Simpson S."/>
            <person name="Babiker E."/>
            <person name="Staton M."/>
        </authorList>
    </citation>
    <scope>NUCLEOTIDE SEQUENCE [LARGE SCALE GENOMIC DNA]</scope>
    <source>
        <tissue evidence="2">Leaf</tissue>
    </source>
</reference>
<accession>A0AA38ZEU9</accession>
<comment type="caution">
    <text evidence="2">The sequence shown here is derived from an EMBL/GenBank/DDBJ whole genome shotgun (WGS) entry which is preliminary data.</text>
</comment>
<sequence length="106" mass="11339">MNPINKSKLVFAQIRKTCCRPRFIHIIKQPQPLQGGDAVEDPPVGGLEAVREAEEEAGEGEEEEEDERQGPGDGVAGAVVGEDRRQELEGQESAGGEEVGEVGCGR</sequence>
<dbReference type="EMBL" id="JARBHA010000012">
    <property type="protein sequence ID" value="KAJ9687587.1"/>
    <property type="molecule type" value="Genomic_DNA"/>
</dbReference>
<organism evidence="2 3">
    <name type="scientific">Vitis rotundifolia</name>
    <name type="common">Muscadine grape</name>
    <dbReference type="NCBI Taxonomy" id="103349"/>
    <lineage>
        <taxon>Eukaryota</taxon>
        <taxon>Viridiplantae</taxon>
        <taxon>Streptophyta</taxon>
        <taxon>Embryophyta</taxon>
        <taxon>Tracheophyta</taxon>
        <taxon>Spermatophyta</taxon>
        <taxon>Magnoliopsida</taxon>
        <taxon>eudicotyledons</taxon>
        <taxon>Gunneridae</taxon>
        <taxon>Pentapetalae</taxon>
        <taxon>rosids</taxon>
        <taxon>Vitales</taxon>
        <taxon>Vitaceae</taxon>
        <taxon>Viteae</taxon>
        <taxon>Vitis</taxon>
    </lineage>
</organism>
<name>A0AA38ZEU9_VITRO</name>
<proteinExistence type="predicted"/>
<protein>
    <submittedName>
        <fullName evidence="2">Uncharacterized protein</fullName>
    </submittedName>
</protein>
<evidence type="ECO:0000313" key="2">
    <source>
        <dbReference type="EMBL" id="KAJ9687587.1"/>
    </source>
</evidence>